<dbReference type="AlphaFoldDB" id="A0AA37TGL4"/>
<dbReference type="EMBL" id="BSPL01000017">
    <property type="protein sequence ID" value="GLS71617.1"/>
    <property type="molecule type" value="Genomic_DNA"/>
</dbReference>
<evidence type="ECO:0000313" key="2">
    <source>
        <dbReference type="Proteomes" id="UP001157440"/>
    </source>
</evidence>
<name>A0AA37TGL4_9HYPH</name>
<accession>A0AA37TGL4</accession>
<protein>
    <submittedName>
        <fullName evidence="1">Uncharacterized protein</fullName>
    </submittedName>
</protein>
<organism evidence="1 2">
    <name type="scientific">Methylobacterium tardum</name>
    <dbReference type="NCBI Taxonomy" id="374432"/>
    <lineage>
        <taxon>Bacteria</taxon>
        <taxon>Pseudomonadati</taxon>
        <taxon>Pseudomonadota</taxon>
        <taxon>Alphaproteobacteria</taxon>
        <taxon>Hyphomicrobiales</taxon>
        <taxon>Methylobacteriaceae</taxon>
        <taxon>Methylobacterium</taxon>
    </lineage>
</organism>
<keyword evidence="2" id="KW-1185">Reference proteome</keyword>
<comment type="caution">
    <text evidence="1">The sequence shown here is derived from an EMBL/GenBank/DDBJ whole genome shotgun (WGS) entry which is preliminary data.</text>
</comment>
<reference evidence="2" key="1">
    <citation type="journal article" date="2019" name="Int. J. Syst. Evol. Microbiol.">
        <title>The Global Catalogue of Microorganisms (GCM) 10K type strain sequencing project: providing services to taxonomists for standard genome sequencing and annotation.</title>
        <authorList>
            <consortium name="The Broad Institute Genomics Platform"/>
            <consortium name="The Broad Institute Genome Sequencing Center for Infectious Disease"/>
            <person name="Wu L."/>
            <person name="Ma J."/>
        </authorList>
    </citation>
    <scope>NUCLEOTIDE SEQUENCE [LARGE SCALE GENOMIC DNA]</scope>
    <source>
        <strain evidence="2">NBRC 103632</strain>
    </source>
</reference>
<evidence type="ECO:0000313" key="1">
    <source>
        <dbReference type="EMBL" id="GLS71617.1"/>
    </source>
</evidence>
<dbReference type="Proteomes" id="UP001157440">
    <property type="component" value="Unassembled WGS sequence"/>
</dbReference>
<gene>
    <name evidence="1" type="ORF">GCM10007890_36300</name>
</gene>
<proteinExistence type="predicted"/>
<sequence length="97" mass="10744">MVALLPLTLAYGPARAIDCTDFLRMHGMLRQAQAQCTFESFNPEIVDTARRCFDQVGSGKGARAIRAGAKEFDRLADLRGRNAACALIKRNFPMVIR</sequence>